<organism evidence="5 6">
    <name type="scientific">Ruania alba</name>
    <dbReference type="NCBI Taxonomy" id="648782"/>
    <lineage>
        <taxon>Bacteria</taxon>
        <taxon>Bacillati</taxon>
        <taxon>Actinomycetota</taxon>
        <taxon>Actinomycetes</taxon>
        <taxon>Micrococcales</taxon>
        <taxon>Ruaniaceae</taxon>
        <taxon>Ruania</taxon>
    </lineage>
</organism>
<evidence type="ECO:0000256" key="2">
    <source>
        <dbReference type="SAM" id="MobiDB-lite"/>
    </source>
</evidence>
<feature type="compositionally biased region" description="Gly residues" evidence="2">
    <location>
        <begin position="524"/>
        <end position="534"/>
    </location>
</feature>
<dbReference type="Pfam" id="PF04324">
    <property type="entry name" value="Fer2_BFD"/>
    <property type="match status" value="1"/>
</dbReference>
<feature type="domain" description="FAD/NAD(P)-binding" evidence="4">
    <location>
        <begin position="3"/>
        <end position="333"/>
    </location>
</feature>
<evidence type="ECO:0000259" key="3">
    <source>
        <dbReference type="Pfam" id="PF04324"/>
    </source>
</evidence>
<dbReference type="EMBL" id="FNTX01000002">
    <property type="protein sequence ID" value="SEE81704.1"/>
    <property type="molecule type" value="Genomic_DNA"/>
</dbReference>
<sequence length="550" mass="56748">MTAVTIVGAGPAGLAAAEVLDAHDVPVLLVDEQPRPGGQIFRQPPASFPGAEATYTAGYGWGRDLVTVPERPGIRFAGSTTALGVLHERADEGGHGLVAGPAGPRTGPDRLSVVLRGPDGVRSHETAALLVATGAYDMPVPMPGWTLPGVVMAGAAQAMVKSQKMVPPGPIVLSGAHPLLLVAADQLLRSGAEISELVLTRGLPGPREAWAALPAVPGHVAMLAELGTALARLVRAGVRISTHSTVVSASGADRVEAVQIDRLDPHGRPSGRPRTVEAATLVLGYGFQPSTELARQARCRLHHNAKAGGWVVDHDGTGRTTAPGVYVAGEPTGVAGAEASRAEGVLAALSIVADLGRPVAATRWRDARRGVRAAARFARVVQDLFQVPSALLDSLATEETVVCRCERVSAGDLRSTLDRNPQMTTVSAVKLECRAGMGPCQGRYCEASVSRALCAARGRRPDQAGYAAAHLPIKPVLVRDLAALATDLLATNPDATDHLATNPDGERNVVRRPPAQEPHNVAFGGVGDGALDGVGDGHTDPDAPASGGVR</sequence>
<evidence type="ECO:0000256" key="1">
    <source>
        <dbReference type="ARBA" id="ARBA00023002"/>
    </source>
</evidence>
<dbReference type="AlphaFoldDB" id="A0A1H5LXJ0"/>
<dbReference type="Pfam" id="PF07992">
    <property type="entry name" value="Pyr_redox_2"/>
    <property type="match status" value="1"/>
</dbReference>
<dbReference type="GO" id="GO:0016491">
    <property type="term" value="F:oxidoreductase activity"/>
    <property type="evidence" value="ECO:0007669"/>
    <property type="project" value="UniProtKB-KW"/>
</dbReference>
<dbReference type="InterPro" id="IPR023753">
    <property type="entry name" value="FAD/NAD-binding_dom"/>
</dbReference>
<dbReference type="PANTHER" id="PTHR42949">
    <property type="entry name" value="ANAEROBIC GLYCEROL-3-PHOSPHATE DEHYDROGENASE SUBUNIT B"/>
    <property type="match status" value="1"/>
</dbReference>
<name>A0A1H5LXJ0_9MICO</name>
<dbReference type="Proteomes" id="UP000199220">
    <property type="component" value="Unassembled WGS sequence"/>
</dbReference>
<dbReference type="CDD" id="cd19946">
    <property type="entry name" value="GlpA-like_Fer2_BFD-like"/>
    <property type="match status" value="1"/>
</dbReference>
<accession>A0A1H5LXJ0</accession>
<evidence type="ECO:0000313" key="5">
    <source>
        <dbReference type="EMBL" id="SEE81704.1"/>
    </source>
</evidence>
<feature type="region of interest" description="Disordered" evidence="2">
    <location>
        <begin position="494"/>
        <end position="550"/>
    </location>
</feature>
<reference evidence="6" key="1">
    <citation type="submission" date="2016-10" db="EMBL/GenBank/DDBJ databases">
        <authorList>
            <person name="Varghese N."/>
            <person name="Submissions S."/>
        </authorList>
    </citation>
    <scope>NUCLEOTIDE SEQUENCE [LARGE SCALE GENOMIC DNA]</scope>
    <source>
        <strain evidence="6">DSM 21368</strain>
    </source>
</reference>
<keyword evidence="6" id="KW-1185">Reference proteome</keyword>
<evidence type="ECO:0000259" key="4">
    <source>
        <dbReference type="Pfam" id="PF07992"/>
    </source>
</evidence>
<dbReference type="SUPFAM" id="SSF51905">
    <property type="entry name" value="FAD/NAD(P)-binding domain"/>
    <property type="match status" value="1"/>
</dbReference>
<dbReference type="PRINTS" id="PR00368">
    <property type="entry name" value="FADPNR"/>
</dbReference>
<dbReference type="PRINTS" id="PR00411">
    <property type="entry name" value="PNDRDTASEI"/>
</dbReference>
<dbReference type="PIRSF" id="PIRSF037495">
    <property type="entry name" value="Opine_OX_OoxA/HcnB"/>
    <property type="match status" value="1"/>
</dbReference>
<dbReference type="Gene3D" id="3.50.50.60">
    <property type="entry name" value="FAD/NAD(P)-binding domain"/>
    <property type="match status" value="3"/>
</dbReference>
<proteinExistence type="predicted"/>
<feature type="domain" description="BFD-like [2Fe-2S]-binding" evidence="3">
    <location>
        <begin position="401"/>
        <end position="450"/>
    </location>
</feature>
<dbReference type="PANTHER" id="PTHR42949:SF3">
    <property type="entry name" value="ANAEROBIC GLYCEROL-3-PHOSPHATE DEHYDROGENASE SUBUNIT B"/>
    <property type="match status" value="1"/>
</dbReference>
<dbReference type="STRING" id="648782.SAMN04488554_3034"/>
<keyword evidence="1" id="KW-0560">Oxidoreductase</keyword>
<evidence type="ECO:0000313" key="6">
    <source>
        <dbReference type="Proteomes" id="UP000199220"/>
    </source>
</evidence>
<dbReference type="InterPro" id="IPR017224">
    <property type="entry name" value="Opine_Oxase_asu/HCN_bsu"/>
</dbReference>
<dbReference type="InterPro" id="IPR007419">
    <property type="entry name" value="BFD-like_2Fe2S-bd_dom"/>
</dbReference>
<dbReference type="InterPro" id="IPR041854">
    <property type="entry name" value="BFD-like_2Fe2S-bd_dom_sf"/>
</dbReference>
<dbReference type="Gene3D" id="1.10.10.1100">
    <property type="entry name" value="BFD-like [2Fe-2S]-binding domain"/>
    <property type="match status" value="1"/>
</dbReference>
<dbReference type="InterPro" id="IPR036188">
    <property type="entry name" value="FAD/NAD-bd_sf"/>
</dbReference>
<dbReference type="InterPro" id="IPR051691">
    <property type="entry name" value="Metab_Enz_Cyan_OpOx_G3PDH"/>
</dbReference>
<dbReference type="OrthoDB" id="9801699at2"/>
<protein>
    <submittedName>
        <fullName evidence="5">Thioredoxin reductase</fullName>
    </submittedName>
</protein>
<gene>
    <name evidence="5" type="ORF">SAMN04488554_3034</name>
</gene>
<dbReference type="RefSeq" id="WP_089773895.1">
    <property type="nucleotide sequence ID" value="NZ_FNTX01000002.1"/>
</dbReference>